<dbReference type="PANTHER" id="PTHR10795">
    <property type="entry name" value="PROPROTEIN CONVERTASE SUBTILISIN/KEXIN"/>
    <property type="match status" value="1"/>
</dbReference>
<evidence type="ECO:0000256" key="1">
    <source>
        <dbReference type="ARBA" id="ARBA00011073"/>
    </source>
</evidence>
<dbReference type="Gramene" id="mRNA:HanXRQr2_Chr01g0036231">
    <property type="protein sequence ID" value="CDS:HanXRQr2_Chr01g0036231.1"/>
    <property type="gene ID" value="HanXRQr2_Chr01g0036231"/>
</dbReference>
<proteinExistence type="inferred from homology"/>
<dbReference type="PROSITE" id="PS51892">
    <property type="entry name" value="SUBTILASE"/>
    <property type="match status" value="1"/>
</dbReference>
<evidence type="ECO:0000313" key="6">
    <source>
        <dbReference type="Proteomes" id="UP000215914"/>
    </source>
</evidence>
<dbReference type="AlphaFoldDB" id="A0A9K3JYY6"/>
<evidence type="ECO:0000256" key="2">
    <source>
        <dbReference type="ARBA" id="ARBA00022729"/>
    </source>
</evidence>
<keyword evidence="6" id="KW-1185">Reference proteome</keyword>
<dbReference type="InterPro" id="IPR000209">
    <property type="entry name" value="Peptidase_S8/S53_dom"/>
</dbReference>
<keyword evidence="2" id="KW-0732">Signal</keyword>
<gene>
    <name evidence="5" type="ORF">HanXRQr2_Chr01g0036231</name>
</gene>
<dbReference type="Gene3D" id="3.40.50.200">
    <property type="entry name" value="Peptidase S8/S53 domain"/>
    <property type="match status" value="1"/>
</dbReference>
<dbReference type="EC" id="3.4.21.25" evidence="5"/>
<protein>
    <submittedName>
        <fullName evidence="5">Cucumisin</fullName>
        <ecNumber evidence="5">3.4.21.25</ecNumber>
    </submittedName>
</protein>
<dbReference type="Pfam" id="PF00082">
    <property type="entry name" value="Peptidase_S8"/>
    <property type="match status" value="1"/>
</dbReference>
<keyword evidence="5" id="KW-0378">Hydrolase</keyword>
<evidence type="ECO:0000259" key="4">
    <source>
        <dbReference type="Pfam" id="PF00082"/>
    </source>
</evidence>
<dbReference type="InterPro" id="IPR036852">
    <property type="entry name" value="Peptidase_S8/S53_dom_sf"/>
</dbReference>
<comment type="caution">
    <text evidence="3">Lacks conserved residue(s) required for the propagation of feature annotation.</text>
</comment>
<reference evidence="5" key="1">
    <citation type="journal article" date="2017" name="Nature">
        <title>The sunflower genome provides insights into oil metabolism, flowering and Asterid evolution.</title>
        <authorList>
            <person name="Badouin H."/>
            <person name="Gouzy J."/>
            <person name="Grassa C.J."/>
            <person name="Murat F."/>
            <person name="Staton S.E."/>
            <person name="Cottret L."/>
            <person name="Lelandais-Briere C."/>
            <person name="Owens G.L."/>
            <person name="Carrere S."/>
            <person name="Mayjonade B."/>
            <person name="Legrand L."/>
            <person name="Gill N."/>
            <person name="Kane N.C."/>
            <person name="Bowers J.E."/>
            <person name="Hubner S."/>
            <person name="Bellec A."/>
            <person name="Berard A."/>
            <person name="Berges H."/>
            <person name="Blanchet N."/>
            <person name="Boniface M.C."/>
            <person name="Brunel D."/>
            <person name="Catrice O."/>
            <person name="Chaidir N."/>
            <person name="Claudel C."/>
            <person name="Donnadieu C."/>
            <person name="Faraut T."/>
            <person name="Fievet G."/>
            <person name="Helmstetter N."/>
            <person name="King M."/>
            <person name="Knapp S.J."/>
            <person name="Lai Z."/>
            <person name="Le Paslier M.C."/>
            <person name="Lippi Y."/>
            <person name="Lorenzon L."/>
            <person name="Mandel J.R."/>
            <person name="Marage G."/>
            <person name="Marchand G."/>
            <person name="Marquand E."/>
            <person name="Bret-Mestries E."/>
            <person name="Morien E."/>
            <person name="Nambeesan S."/>
            <person name="Nguyen T."/>
            <person name="Pegot-Espagnet P."/>
            <person name="Pouilly N."/>
            <person name="Raftis F."/>
            <person name="Sallet E."/>
            <person name="Schiex T."/>
            <person name="Thomas J."/>
            <person name="Vandecasteele C."/>
            <person name="Vares D."/>
            <person name="Vear F."/>
            <person name="Vautrin S."/>
            <person name="Crespi M."/>
            <person name="Mangin B."/>
            <person name="Burke J.M."/>
            <person name="Salse J."/>
            <person name="Munos S."/>
            <person name="Vincourt P."/>
            <person name="Rieseberg L.H."/>
            <person name="Langlade N.B."/>
        </authorList>
    </citation>
    <scope>NUCLEOTIDE SEQUENCE</scope>
    <source>
        <tissue evidence="5">Leaves</tissue>
    </source>
</reference>
<accession>A0A9K3JYY6</accession>
<evidence type="ECO:0000256" key="3">
    <source>
        <dbReference type="PROSITE-ProRule" id="PRU01240"/>
    </source>
</evidence>
<dbReference type="Proteomes" id="UP000215914">
    <property type="component" value="Unassembled WGS sequence"/>
</dbReference>
<reference evidence="5" key="2">
    <citation type="submission" date="2020-06" db="EMBL/GenBank/DDBJ databases">
        <title>Helianthus annuus Genome sequencing and assembly Release 2.</title>
        <authorList>
            <person name="Gouzy J."/>
            <person name="Langlade N."/>
            <person name="Munos S."/>
        </authorList>
    </citation>
    <scope>NUCLEOTIDE SEQUENCE</scope>
    <source>
        <tissue evidence="5">Leaves</tissue>
    </source>
</reference>
<dbReference type="GO" id="GO:0004252">
    <property type="term" value="F:serine-type endopeptidase activity"/>
    <property type="evidence" value="ECO:0007669"/>
    <property type="project" value="InterPro"/>
</dbReference>
<comment type="caution">
    <text evidence="5">The sequence shown here is derived from an EMBL/GenBank/DDBJ whole genome shotgun (WGS) entry which is preliminary data.</text>
</comment>
<dbReference type="EMBL" id="MNCJ02000316">
    <property type="protein sequence ID" value="KAF5823242.1"/>
    <property type="molecule type" value="Genomic_DNA"/>
</dbReference>
<evidence type="ECO:0000313" key="5">
    <source>
        <dbReference type="EMBL" id="KAF5823242.1"/>
    </source>
</evidence>
<sequence>MMDFLCTKPHDLISRYRLTQFAFCRKIIGARYYTKGYEAVNGPLESINQTFFRSPRDSDGHGTHTSSTILGSKVSNVSMYGLGSGTARGGVPSARLSVYKACWFGGCDDADLLAAFSDAIHDGVDVLSISLGQLPPQQIYFEDPISIGSFHAFQNGVVVCASAGNKFFPRAVINVAPWILTVGASTVDREFPSYLLLGNLKQLKGFGINTIPDQGKQYSIISGSTAAASGIPSRNARYS</sequence>
<feature type="domain" description="Peptidase S8/S53" evidence="4">
    <location>
        <begin position="53"/>
        <end position="186"/>
    </location>
</feature>
<dbReference type="Gene3D" id="3.50.30.30">
    <property type="match status" value="1"/>
</dbReference>
<organism evidence="5 6">
    <name type="scientific">Helianthus annuus</name>
    <name type="common">Common sunflower</name>
    <dbReference type="NCBI Taxonomy" id="4232"/>
    <lineage>
        <taxon>Eukaryota</taxon>
        <taxon>Viridiplantae</taxon>
        <taxon>Streptophyta</taxon>
        <taxon>Embryophyta</taxon>
        <taxon>Tracheophyta</taxon>
        <taxon>Spermatophyta</taxon>
        <taxon>Magnoliopsida</taxon>
        <taxon>eudicotyledons</taxon>
        <taxon>Gunneridae</taxon>
        <taxon>Pentapetalae</taxon>
        <taxon>asterids</taxon>
        <taxon>campanulids</taxon>
        <taxon>Asterales</taxon>
        <taxon>Asteraceae</taxon>
        <taxon>Asteroideae</taxon>
        <taxon>Heliantheae alliance</taxon>
        <taxon>Heliantheae</taxon>
        <taxon>Helianthus</taxon>
    </lineage>
</organism>
<name>A0A9K3JYY6_HELAN</name>
<dbReference type="GO" id="GO:0006508">
    <property type="term" value="P:proteolysis"/>
    <property type="evidence" value="ECO:0007669"/>
    <property type="project" value="InterPro"/>
</dbReference>
<comment type="similarity">
    <text evidence="1 3">Belongs to the peptidase S8 family.</text>
</comment>
<dbReference type="SUPFAM" id="SSF52743">
    <property type="entry name" value="Subtilisin-like"/>
    <property type="match status" value="1"/>
</dbReference>
<dbReference type="InterPro" id="IPR045051">
    <property type="entry name" value="SBT"/>
</dbReference>